<dbReference type="PANTHER" id="PTHR21327">
    <property type="entry name" value="GTP CYCLOHYDROLASE II-RELATED"/>
    <property type="match status" value="1"/>
</dbReference>
<protein>
    <recommendedName>
        <fullName evidence="5">3,4-dihydroxy-2-butanone-4-phosphate synthase</fullName>
        <ecNumber evidence="5">4.1.99.12</ecNumber>
    </recommendedName>
</protein>
<dbReference type="GO" id="GO:0008686">
    <property type="term" value="F:3,4-dihydroxy-2-butanone-4-phosphate synthase activity"/>
    <property type="evidence" value="ECO:0007669"/>
    <property type="project" value="UniProtKB-EC"/>
</dbReference>
<dbReference type="AlphaFoldDB" id="A0AAV8V379"/>
<comment type="pathway">
    <text evidence="3">Cofactor biosynthesis; riboflavin biosynthesis; 2-hydroxy-3-oxobutyl phosphate from D-ribulose 5-phosphate: step 1/1.</text>
</comment>
<evidence type="ECO:0000256" key="1">
    <source>
        <dbReference type="ARBA" id="ARBA00001936"/>
    </source>
</evidence>
<keyword evidence="8" id="KW-0460">Magnesium</keyword>
<reference evidence="12 13" key="1">
    <citation type="journal article" date="2023" name="Nat. Commun.">
        <title>Origin of minicircular mitochondrial genomes in red algae.</title>
        <authorList>
            <person name="Lee Y."/>
            <person name="Cho C.H."/>
            <person name="Lee Y.M."/>
            <person name="Park S.I."/>
            <person name="Yang J.H."/>
            <person name="West J.A."/>
            <person name="Bhattacharya D."/>
            <person name="Yoon H.S."/>
        </authorList>
    </citation>
    <scope>NUCLEOTIDE SEQUENCE [LARGE SCALE GENOMIC DNA]</scope>
    <source>
        <strain evidence="12 13">CCMP1338</strain>
        <tissue evidence="12">Whole cell</tissue>
    </source>
</reference>
<dbReference type="Pfam" id="PF00926">
    <property type="entry name" value="DHBP_synthase"/>
    <property type="match status" value="1"/>
</dbReference>
<dbReference type="EMBL" id="JAMWBK010000001">
    <property type="protein sequence ID" value="KAJ8908371.1"/>
    <property type="molecule type" value="Genomic_DNA"/>
</dbReference>
<feature type="domain" description="GTP cyclohydrolase II" evidence="11">
    <location>
        <begin position="275"/>
        <end position="422"/>
    </location>
</feature>
<comment type="cofactor">
    <cofactor evidence="2">
        <name>Mg(2+)</name>
        <dbReference type="ChEBI" id="CHEBI:18420"/>
    </cofactor>
</comment>
<evidence type="ECO:0000259" key="11">
    <source>
        <dbReference type="Pfam" id="PF00925"/>
    </source>
</evidence>
<dbReference type="FunFam" id="3.90.870.10:FF:000001">
    <property type="entry name" value="Riboflavin biosynthesis protein RibBA"/>
    <property type="match status" value="1"/>
</dbReference>
<dbReference type="InterPro" id="IPR000422">
    <property type="entry name" value="DHBP_synthase_RibB"/>
</dbReference>
<evidence type="ECO:0000256" key="5">
    <source>
        <dbReference type="ARBA" id="ARBA00012153"/>
    </source>
</evidence>
<evidence type="ECO:0000256" key="9">
    <source>
        <dbReference type="ARBA" id="ARBA00023211"/>
    </source>
</evidence>
<dbReference type="Gene3D" id="3.40.50.10990">
    <property type="entry name" value="GTP cyclohydrolase II"/>
    <property type="match status" value="1"/>
</dbReference>
<evidence type="ECO:0000256" key="2">
    <source>
        <dbReference type="ARBA" id="ARBA00001946"/>
    </source>
</evidence>
<dbReference type="Gene3D" id="3.90.870.10">
    <property type="entry name" value="DHBP synthase"/>
    <property type="match status" value="1"/>
</dbReference>
<keyword evidence="9" id="KW-0464">Manganese</keyword>
<dbReference type="HAMAP" id="MF_00180">
    <property type="entry name" value="RibB"/>
    <property type="match status" value="1"/>
</dbReference>
<evidence type="ECO:0000313" key="12">
    <source>
        <dbReference type="EMBL" id="KAJ8908371.1"/>
    </source>
</evidence>
<dbReference type="GO" id="GO:0005829">
    <property type="term" value="C:cytosol"/>
    <property type="evidence" value="ECO:0007669"/>
    <property type="project" value="TreeGrafter"/>
</dbReference>
<comment type="similarity">
    <text evidence="4">In the N-terminal section; belongs to the DHBP synthase family.</text>
</comment>
<dbReference type="EC" id="4.1.99.12" evidence="5"/>
<keyword evidence="6" id="KW-0686">Riboflavin biosynthesis</keyword>
<dbReference type="InterPro" id="IPR036144">
    <property type="entry name" value="RibA-like_sf"/>
</dbReference>
<organism evidence="12 13">
    <name type="scientific">Rhodosorus marinus</name>
    <dbReference type="NCBI Taxonomy" id="101924"/>
    <lineage>
        <taxon>Eukaryota</taxon>
        <taxon>Rhodophyta</taxon>
        <taxon>Stylonematophyceae</taxon>
        <taxon>Stylonematales</taxon>
        <taxon>Stylonemataceae</taxon>
        <taxon>Rhodosorus</taxon>
    </lineage>
</organism>
<comment type="cofactor">
    <cofactor evidence="1">
        <name>Mn(2+)</name>
        <dbReference type="ChEBI" id="CHEBI:29035"/>
    </cofactor>
</comment>
<evidence type="ECO:0000256" key="10">
    <source>
        <dbReference type="ARBA" id="ARBA00023239"/>
    </source>
</evidence>
<comment type="caution">
    <text evidence="12">The sequence shown here is derived from an EMBL/GenBank/DDBJ whole genome shotgun (WGS) entry which is preliminary data.</text>
</comment>
<dbReference type="PANTHER" id="PTHR21327:SF18">
    <property type="entry name" value="3,4-DIHYDROXY-2-BUTANONE 4-PHOSPHATE SYNTHASE"/>
    <property type="match status" value="1"/>
</dbReference>
<keyword evidence="10" id="KW-0456">Lyase</keyword>
<dbReference type="GO" id="GO:0046872">
    <property type="term" value="F:metal ion binding"/>
    <property type="evidence" value="ECO:0007669"/>
    <property type="project" value="UniProtKB-KW"/>
</dbReference>
<evidence type="ECO:0000256" key="8">
    <source>
        <dbReference type="ARBA" id="ARBA00022842"/>
    </source>
</evidence>
<gene>
    <name evidence="12" type="ORF">NDN08_005080</name>
</gene>
<dbReference type="InterPro" id="IPR032677">
    <property type="entry name" value="GTP_cyclohydro_II"/>
</dbReference>
<dbReference type="NCBIfam" id="TIGR00506">
    <property type="entry name" value="ribB"/>
    <property type="match status" value="1"/>
</dbReference>
<keyword evidence="13" id="KW-1185">Reference proteome</keyword>
<evidence type="ECO:0000256" key="4">
    <source>
        <dbReference type="ARBA" id="ARBA00005520"/>
    </source>
</evidence>
<evidence type="ECO:0000256" key="3">
    <source>
        <dbReference type="ARBA" id="ARBA00004904"/>
    </source>
</evidence>
<dbReference type="Proteomes" id="UP001157974">
    <property type="component" value="Unassembled WGS sequence"/>
</dbReference>
<evidence type="ECO:0000313" key="13">
    <source>
        <dbReference type="Proteomes" id="UP001157974"/>
    </source>
</evidence>
<dbReference type="SUPFAM" id="SSF142695">
    <property type="entry name" value="RibA-like"/>
    <property type="match status" value="1"/>
</dbReference>
<dbReference type="InterPro" id="IPR017945">
    <property type="entry name" value="DHBP_synth_RibB-like_a/b_dom"/>
</dbReference>
<accession>A0AAV8V379</accession>
<sequence length="425" mass="46133">MAFVGSLSSGRLIRNGGVKVRQGRGRGVVMVLTPERASIPSLVASDGFETPVVESLEDGWCFGEESVRQAIEAIRQGEMVLVTDDAGRENEGDLIMAAEMATTESIAFMVRHSSGVICASIPGEVANRLQLTPMVPSNTDPKQTAFTVSCDYKYGTSTGISAADRALTLNALANSNSIPEDFYRPGHIFPLRARDDGVLRREGHTEAAVDLAEMAGCSPAGVLVEVVDHRDGSMARRPYLEVFAKQHGLVMTSVADMIEYRKRHESHFIRLGEESARLPTSFGLFDAVAYRSRIDESEHLALVKGDVAGKDEVLVRVEFESVAGHVFASIQDTCRQSLEKSLEIIQEEEAGVLVYVRKGSDEKTSLAEELFGTGPKNSRSGYQAAAQILLELEVSSVRLLSNNAGTASQLKRFGLKVDSEIPFSF</sequence>
<proteinExistence type="inferred from homology"/>
<keyword evidence="7" id="KW-0479">Metal-binding</keyword>
<evidence type="ECO:0000256" key="7">
    <source>
        <dbReference type="ARBA" id="ARBA00022723"/>
    </source>
</evidence>
<name>A0AAV8V379_9RHOD</name>
<dbReference type="PIRSF" id="PIRSF001259">
    <property type="entry name" value="RibA"/>
    <property type="match status" value="1"/>
</dbReference>
<evidence type="ECO:0000256" key="6">
    <source>
        <dbReference type="ARBA" id="ARBA00022619"/>
    </source>
</evidence>
<dbReference type="SUPFAM" id="SSF55821">
    <property type="entry name" value="YrdC/RibB"/>
    <property type="match status" value="1"/>
</dbReference>
<dbReference type="Pfam" id="PF00925">
    <property type="entry name" value="GTP_cyclohydro2"/>
    <property type="match status" value="1"/>
</dbReference>
<dbReference type="GO" id="GO:0009231">
    <property type="term" value="P:riboflavin biosynthetic process"/>
    <property type="evidence" value="ECO:0007669"/>
    <property type="project" value="UniProtKB-KW"/>
</dbReference>